<protein>
    <recommendedName>
        <fullName evidence="2 10">FAD:protein FMN transferase</fullName>
        <ecNumber evidence="1 10">2.7.1.180</ecNumber>
    </recommendedName>
    <alternativeName>
        <fullName evidence="8 10">Flavin transferase</fullName>
    </alternativeName>
</protein>
<evidence type="ECO:0000256" key="6">
    <source>
        <dbReference type="ARBA" id="ARBA00022827"/>
    </source>
</evidence>
<name>A0A6N7J0X2_9FIRM</name>
<evidence type="ECO:0000256" key="9">
    <source>
        <dbReference type="ARBA" id="ARBA00048540"/>
    </source>
</evidence>
<accession>A0A6N7J0X2</accession>
<evidence type="ECO:0000256" key="3">
    <source>
        <dbReference type="ARBA" id="ARBA00022630"/>
    </source>
</evidence>
<dbReference type="SUPFAM" id="SSF143631">
    <property type="entry name" value="ApbE-like"/>
    <property type="match status" value="1"/>
</dbReference>
<evidence type="ECO:0000256" key="5">
    <source>
        <dbReference type="ARBA" id="ARBA00022723"/>
    </source>
</evidence>
<keyword evidence="4 10" id="KW-0808">Transferase</keyword>
<feature type="binding site" evidence="11">
    <location>
        <position position="294"/>
    </location>
    <ligand>
        <name>Mg(2+)</name>
        <dbReference type="ChEBI" id="CHEBI:18420"/>
    </ligand>
</feature>
<dbReference type="Proteomes" id="UP000460257">
    <property type="component" value="Unassembled WGS sequence"/>
</dbReference>
<dbReference type="GO" id="GO:0046872">
    <property type="term" value="F:metal ion binding"/>
    <property type="evidence" value="ECO:0007669"/>
    <property type="project" value="UniProtKB-UniRule"/>
</dbReference>
<dbReference type="EMBL" id="VOGC01000006">
    <property type="protein sequence ID" value="MQN01641.1"/>
    <property type="molecule type" value="Genomic_DNA"/>
</dbReference>
<evidence type="ECO:0000256" key="4">
    <source>
        <dbReference type="ARBA" id="ARBA00022679"/>
    </source>
</evidence>
<dbReference type="InterPro" id="IPR024932">
    <property type="entry name" value="ApbE"/>
</dbReference>
<dbReference type="EC" id="2.7.1.180" evidence="1 10"/>
<reference evidence="12" key="1">
    <citation type="journal article" date="2020" name="Appl. Environ. Microbiol.">
        <title>Medium-Chain Fatty Acid Synthesis by 'Candidatus Weimeria bifida' gen. nov., sp. nov., and 'Candidatus Pseudoramibacter fermentans' sp. nov.</title>
        <authorList>
            <person name="Scarborough M.J."/>
            <person name="Myers K.S."/>
            <person name="Donohue T.J."/>
            <person name="Noguera D.R."/>
        </authorList>
    </citation>
    <scope>NUCLEOTIDE SEQUENCE</scope>
    <source>
        <strain evidence="12">LCO1.1</strain>
    </source>
</reference>
<dbReference type="InterPro" id="IPR003374">
    <property type="entry name" value="ApbE-like_sf"/>
</dbReference>
<proteinExistence type="inferred from homology"/>
<evidence type="ECO:0000256" key="11">
    <source>
        <dbReference type="PIRSR" id="PIRSR006268-2"/>
    </source>
</evidence>
<evidence type="ECO:0000313" key="12">
    <source>
        <dbReference type="EMBL" id="MQN01641.1"/>
    </source>
</evidence>
<comment type="cofactor">
    <cofactor evidence="11">
        <name>Mg(2+)</name>
        <dbReference type="ChEBI" id="CHEBI:18420"/>
    </cofactor>
    <cofactor evidence="11">
        <name>Mn(2+)</name>
        <dbReference type="ChEBI" id="CHEBI:29035"/>
    </cofactor>
    <text evidence="11">Magnesium. Can also use manganese.</text>
</comment>
<feature type="binding site" evidence="11">
    <location>
        <position position="180"/>
    </location>
    <ligand>
        <name>Mg(2+)</name>
        <dbReference type="ChEBI" id="CHEBI:18420"/>
    </ligand>
</feature>
<evidence type="ECO:0000256" key="2">
    <source>
        <dbReference type="ARBA" id="ARBA00016337"/>
    </source>
</evidence>
<keyword evidence="3 10" id="KW-0285">Flavoprotein</keyword>
<dbReference type="Pfam" id="PF02424">
    <property type="entry name" value="ApbE"/>
    <property type="match status" value="1"/>
</dbReference>
<keyword evidence="7 10" id="KW-0460">Magnesium</keyword>
<organism evidence="12 13">
    <name type="scientific">Candidatus Weimeria bifida</name>
    <dbReference type="NCBI Taxonomy" id="2599074"/>
    <lineage>
        <taxon>Bacteria</taxon>
        <taxon>Bacillati</taxon>
        <taxon>Bacillota</taxon>
        <taxon>Clostridia</taxon>
        <taxon>Lachnospirales</taxon>
        <taxon>Lachnospiraceae</taxon>
        <taxon>Candidatus Weimeria</taxon>
    </lineage>
</organism>
<evidence type="ECO:0000256" key="10">
    <source>
        <dbReference type="PIRNR" id="PIRNR006268"/>
    </source>
</evidence>
<keyword evidence="6 10" id="KW-0274">FAD</keyword>
<sequence length="345" mass="38078">MYNQLMKKIRILLTAIIIYTLSVPLMSCTGGPIAMTPHSRSGIYFDTVISITLYGDGAVADKRLDEMFKMADRYENLLSDKKSGSDISKINTASGKWVKIHSDTVEAIKQAYSYSKSSGGVFDLTVGTLSSLWDFKNNTGTIPDKAAIEEARKHIDYRNVEIDGNKVRLKDPKARIDLGGIAKGFIADKMKARLEKLGAKSGIINLGGNVLLIGKRPNNESYTVGVQKPFSENGEALFTVKAKDISVVTSGTYQRYFKKNGRIYHHILDIKNGYPYDNGLDSVTIFTKQSTKADALSTTVFAMGLKKGLEFVNKTEGVEAVFVSTDGKITKSDNVDRLYDYEKAQ</sequence>
<evidence type="ECO:0000256" key="1">
    <source>
        <dbReference type="ARBA" id="ARBA00011955"/>
    </source>
</evidence>
<dbReference type="Gene3D" id="3.10.520.10">
    <property type="entry name" value="ApbE-like domains"/>
    <property type="match status" value="1"/>
</dbReference>
<evidence type="ECO:0000256" key="7">
    <source>
        <dbReference type="ARBA" id="ARBA00022842"/>
    </source>
</evidence>
<comment type="caution">
    <text evidence="12">The sequence shown here is derived from an EMBL/GenBank/DDBJ whole genome shotgun (WGS) entry which is preliminary data.</text>
</comment>
<dbReference type="PIRSF" id="PIRSF006268">
    <property type="entry name" value="ApbE"/>
    <property type="match status" value="1"/>
</dbReference>
<dbReference type="GO" id="GO:0016740">
    <property type="term" value="F:transferase activity"/>
    <property type="evidence" value="ECO:0007669"/>
    <property type="project" value="UniProtKB-UniRule"/>
</dbReference>
<dbReference type="AlphaFoldDB" id="A0A6N7J0X2"/>
<evidence type="ECO:0000313" key="13">
    <source>
        <dbReference type="Proteomes" id="UP000460257"/>
    </source>
</evidence>
<comment type="catalytic activity">
    <reaction evidence="9 10">
        <text>L-threonyl-[protein] + FAD = FMN-L-threonyl-[protein] + AMP + H(+)</text>
        <dbReference type="Rhea" id="RHEA:36847"/>
        <dbReference type="Rhea" id="RHEA-COMP:11060"/>
        <dbReference type="Rhea" id="RHEA-COMP:11061"/>
        <dbReference type="ChEBI" id="CHEBI:15378"/>
        <dbReference type="ChEBI" id="CHEBI:30013"/>
        <dbReference type="ChEBI" id="CHEBI:57692"/>
        <dbReference type="ChEBI" id="CHEBI:74257"/>
        <dbReference type="ChEBI" id="CHEBI:456215"/>
        <dbReference type="EC" id="2.7.1.180"/>
    </reaction>
</comment>
<keyword evidence="13" id="KW-1185">Reference proteome</keyword>
<evidence type="ECO:0000256" key="8">
    <source>
        <dbReference type="ARBA" id="ARBA00031306"/>
    </source>
</evidence>
<feature type="binding site" evidence="11">
    <location>
        <position position="298"/>
    </location>
    <ligand>
        <name>Mg(2+)</name>
        <dbReference type="ChEBI" id="CHEBI:18420"/>
    </ligand>
</feature>
<comment type="similarity">
    <text evidence="10">Belongs to the ApbE family.</text>
</comment>
<dbReference type="PANTHER" id="PTHR30040:SF2">
    <property type="entry name" value="FAD:PROTEIN FMN TRANSFERASE"/>
    <property type="match status" value="1"/>
</dbReference>
<keyword evidence="5 10" id="KW-0479">Metal-binding</keyword>
<gene>
    <name evidence="12" type="ORF">FRC54_06935</name>
</gene>
<dbReference type="PANTHER" id="PTHR30040">
    <property type="entry name" value="THIAMINE BIOSYNTHESIS LIPOPROTEIN APBE"/>
    <property type="match status" value="1"/>
</dbReference>